<evidence type="ECO:0000259" key="1">
    <source>
        <dbReference type="Pfam" id="PF17667"/>
    </source>
</evidence>
<dbReference type="InterPro" id="IPR011009">
    <property type="entry name" value="Kinase-like_dom_sf"/>
</dbReference>
<name>A0A9P6AHV1_9AGAM</name>
<keyword evidence="3" id="KW-1185">Reference proteome</keyword>
<proteinExistence type="predicted"/>
<dbReference type="InterPro" id="IPR040976">
    <property type="entry name" value="Pkinase_fungal"/>
</dbReference>
<dbReference type="Gene3D" id="1.10.510.10">
    <property type="entry name" value="Transferase(Phosphotransferase) domain 1"/>
    <property type="match status" value="1"/>
</dbReference>
<feature type="domain" description="Fungal-type protein kinase" evidence="1">
    <location>
        <begin position="7"/>
        <end position="135"/>
    </location>
</feature>
<dbReference type="OrthoDB" id="5569250at2759"/>
<comment type="caution">
    <text evidence="2">The sequence shown here is derived from an EMBL/GenBank/DDBJ whole genome shotgun (WGS) entry which is preliminary data.</text>
</comment>
<dbReference type="PANTHER" id="PTHR38248:SF2">
    <property type="entry name" value="FUNK1 11"/>
    <property type="match status" value="1"/>
</dbReference>
<dbReference type="SUPFAM" id="SSF56112">
    <property type="entry name" value="Protein kinase-like (PK-like)"/>
    <property type="match status" value="1"/>
</dbReference>
<dbReference type="AlphaFoldDB" id="A0A9P6AHV1"/>
<evidence type="ECO:0000313" key="2">
    <source>
        <dbReference type="EMBL" id="KAF9506104.1"/>
    </source>
</evidence>
<dbReference type="Proteomes" id="UP000886523">
    <property type="component" value="Unassembled WGS sequence"/>
</dbReference>
<organism evidence="2 3">
    <name type="scientific">Hydnum rufescens UP504</name>
    <dbReference type="NCBI Taxonomy" id="1448309"/>
    <lineage>
        <taxon>Eukaryota</taxon>
        <taxon>Fungi</taxon>
        <taxon>Dikarya</taxon>
        <taxon>Basidiomycota</taxon>
        <taxon>Agaricomycotina</taxon>
        <taxon>Agaricomycetes</taxon>
        <taxon>Cantharellales</taxon>
        <taxon>Hydnaceae</taxon>
        <taxon>Hydnum</taxon>
    </lineage>
</organism>
<dbReference type="Pfam" id="PF17667">
    <property type="entry name" value="Pkinase_fungal"/>
    <property type="match status" value="1"/>
</dbReference>
<reference evidence="2" key="1">
    <citation type="journal article" date="2020" name="Nat. Commun.">
        <title>Large-scale genome sequencing of mycorrhizal fungi provides insights into the early evolution of symbiotic traits.</title>
        <authorList>
            <person name="Miyauchi S."/>
            <person name="Kiss E."/>
            <person name="Kuo A."/>
            <person name="Drula E."/>
            <person name="Kohler A."/>
            <person name="Sanchez-Garcia M."/>
            <person name="Morin E."/>
            <person name="Andreopoulos B."/>
            <person name="Barry K.W."/>
            <person name="Bonito G."/>
            <person name="Buee M."/>
            <person name="Carver A."/>
            <person name="Chen C."/>
            <person name="Cichocki N."/>
            <person name="Clum A."/>
            <person name="Culley D."/>
            <person name="Crous P.W."/>
            <person name="Fauchery L."/>
            <person name="Girlanda M."/>
            <person name="Hayes R.D."/>
            <person name="Keri Z."/>
            <person name="LaButti K."/>
            <person name="Lipzen A."/>
            <person name="Lombard V."/>
            <person name="Magnuson J."/>
            <person name="Maillard F."/>
            <person name="Murat C."/>
            <person name="Nolan M."/>
            <person name="Ohm R.A."/>
            <person name="Pangilinan J."/>
            <person name="Pereira M.F."/>
            <person name="Perotto S."/>
            <person name="Peter M."/>
            <person name="Pfister S."/>
            <person name="Riley R."/>
            <person name="Sitrit Y."/>
            <person name="Stielow J.B."/>
            <person name="Szollosi G."/>
            <person name="Zifcakova L."/>
            <person name="Stursova M."/>
            <person name="Spatafora J.W."/>
            <person name="Tedersoo L."/>
            <person name="Vaario L.M."/>
            <person name="Yamada A."/>
            <person name="Yan M."/>
            <person name="Wang P."/>
            <person name="Xu J."/>
            <person name="Bruns T."/>
            <person name="Baldrian P."/>
            <person name="Vilgalys R."/>
            <person name="Dunand C."/>
            <person name="Henrissat B."/>
            <person name="Grigoriev I.V."/>
            <person name="Hibbett D."/>
            <person name="Nagy L.G."/>
            <person name="Martin F.M."/>
        </authorList>
    </citation>
    <scope>NUCLEOTIDE SEQUENCE</scope>
    <source>
        <strain evidence="2">UP504</strain>
    </source>
</reference>
<dbReference type="EMBL" id="MU129123">
    <property type="protein sequence ID" value="KAF9506104.1"/>
    <property type="molecule type" value="Genomic_DNA"/>
</dbReference>
<accession>A0A9P6AHV1</accession>
<evidence type="ECO:0000313" key="3">
    <source>
        <dbReference type="Proteomes" id="UP000886523"/>
    </source>
</evidence>
<protein>
    <recommendedName>
        <fullName evidence="1">Fungal-type protein kinase domain-containing protein</fullName>
    </recommendedName>
</protein>
<sequence length="240" mass="28157">MRFENDDNRVLRVIVMDSYFPATQLHTTSNFTQVIIDVVKCHRALHDGPKILHRDISMNSLMFRRGKDKRAIGILIDFDLAVFVEIDPQYGSLHLNRRFRTGAPPFMALDLLDGTDKIHWVRYDLESFLWVTVWYTARYHEGIEATMAFQLWRKTNMTQLAVEKNYFLMTTEMYEPTEHFGKVAHWVGSLVYLFVEALHARNVLRWKAKYGGGQTSETLDMETLGGRVTYQIFLRILEEE</sequence>
<dbReference type="PANTHER" id="PTHR38248">
    <property type="entry name" value="FUNK1 6"/>
    <property type="match status" value="1"/>
</dbReference>
<gene>
    <name evidence="2" type="ORF">BS47DRAFT_461344</name>
</gene>